<accession>A0AAU6PXM5</accession>
<reference evidence="1" key="1">
    <citation type="journal article" date="2024" name="Front. Microbiol.">
        <title>Fighting Salmonella Infantis: bacteriophage-driven cleaning and disinfection strategies for broiler farms.</title>
        <authorList>
            <person name="Sevilla-Navarro S."/>
            <person name="Torres-Boncompte J."/>
            <person name="Garcia-Llorens J."/>
            <person name="Bernabeu-Gimeno M."/>
            <person name="Domingo-Calap P."/>
            <person name="Catala-Gregori P."/>
        </authorList>
    </citation>
    <scope>NUCLEOTIDE SEQUENCE</scope>
</reference>
<reference evidence="1" key="2">
    <citation type="submission" date="2024-02" db="EMBL/GenBank/DDBJ databases">
        <authorList>
            <person name="Sevilla-Navarro S."/>
            <person name="Torres-Boncompte J."/>
            <person name="Garcia-Llorens J."/>
            <person name="Domingo-Calap P."/>
            <person name="Bernabeu-Gimeno M."/>
            <person name="Catala-Gregori P."/>
        </authorList>
    </citation>
    <scope>NUCLEOTIDE SEQUENCE</scope>
</reference>
<protein>
    <submittedName>
        <fullName evidence="1">Uncharacterized protein</fullName>
    </submittedName>
</protein>
<name>A0AAU6PXM5_9CAUD</name>
<sequence>MPQFSNENHSHLTAPAMVSLLMVRVLRVALCDR</sequence>
<gene>
    <name evidence="1" type="ORF">vBSiFGS009_26</name>
</gene>
<dbReference type="EMBL" id="PP407513">
    <property type="protein sequence ID" value="WYD67699.1"/>
    <property type="molecule type" value="Genomic_DNA"/>
</dbReference>
<evidence type="ECO:0000313" key="1">
    <source>
        <dbReference type="EMBL" id="WYD67699.1"/>
    </source>
</evidence>
<organism evidence="1">
    <name type="scientific">Salmonella phage vB_Si_CECAV_FGS009</name>
    <dbReference type="NCBI Taxonomy" id="3126494"/>
    <lineage>
        <taxon>Viruses</taxon>
        <taxon>Duplodnaviria</taxon>
        <taxon>Heunggongvirae</taxon>
        <taxon>Uroviricota</taxon>
        <taxon>Caudoviricetes</taxon>
        <taxon>Demerecviridae</taxon>
        <taxon>Markadamsvirinae</taxon>
        <taxon>Tequintavirus</taxon>
    </lineage>
</organism>
<proteinExistence type="predicted"/>